<feature type="transmembrane region" description="Helical" evidence="1">
    <location>
        <begin position="6"/>
        <end position="24"/>
    </location>
</feature>
<dbReference type="RefSeq" id="WP_113303018.1">
    <property type="nucleotide sequence ID" value="NZ_QNGD03000014.1"/>
</dbReference>
<evidence type="ECO:0000259" key="2">
    <source>
        <dbReference type="Pfam" id="PF02517"/>
    </source>
</evidence>
<protein>
    <submittedName>
        <fullName evidence="3">CPBP family intramembrane metalloprotease</fullName>
    </submittedName>
</protein>
<keyword evidence="1" id="KW-1133">Transmembrane helix</keyword>
<feature type="transmembrane region" description="Helical" evidence="1">
    <location>
        <begin position="132"/>
        <end position="150"/>
    </location>
</feature>
<keyword evidence="3" id="KW-0645">Protease</keyword>
<accession>A0A9X8IVU1</accession>
<organism evidence="3 4">
    <name type="scientific">Bacillus cereus</name>
    <dbReference type="NCBI Taxonomy" id="1396"/>
    <lineage>
        <taxon>Bacteria</taxon>
        <taxon>Bacillati</taxon>
        <taxon>Bacillota</taxon>
        <taxon>Bacilli</taxon>
        <taxon>Bacillales</taxon>
        <taxon>Bacillaceae</taxon>
        <taxon>Bacillus</taxon>
        <taxon>Bacillus cereus group</taxon>
    </lineage>
</organism>
<dbReference type="GO" id="GO:0004175">
    <property type="term" value="F:endopeptidase activity"/>
    <property type="evidence" value="ECO:0007669"/>
    <property type="project" value="UniProtKB-ARBA"/>
</dbReference>
<feature type="transmembrane region" description="Helical" evidence="1">
    <location>
        <begin position="60"/>
        <end position="82"/>
    </location>
</feature>
<gene>
    <name evidence="3" type="ORF">DR116_0024910</name>
</gene>
<proteinExistence type="predicted"/>
<dbReference type="Pfam" id="PF02517">
    <property type="entry name" value="Rce1-like"/>
    <property type="match status" value="1"/>
</dbReference>
<dbReference type="AlphaFoldDB" id="A0A9X8IVU1"/>
<keyword evidence="1" id="KW-0812">Transmembrane</keyword>
<keyword evidence="3" id="KW-0482">Metalloprotease</keyword>
<comment type="caution">
    <text evidence="3">The sequence shown here is derived from an EMBL/GenBank/DDBJ whole genome shotgun (WGS) entry which is preliminary data.</text>
</comment>
<evidence type="ECO:0000313" key="3">
    <source>
        <dbReference type="EMBL" id="RWQ71100.1"/>
    </source>
</evidence>
<evidence type="ECO:0000313" key="4">
    <source>
        <dbReference type="Proteomes" id="UP000253597"/>
    </source>
</evidence>
<feature type="transmembrane region" description="Helical" evidence="1">
    <location>
        <begin position="36"/>
        <end position="54"/>
    </location>
</feature>
<feature type="domain" description="CAAX prenyl protease 2/Lysostaphin resistance protein A-like" evidence="2">
    <location>
        <begin position="105"/>
        <end position="191"/>
    </location>
</feature>
<dbReference type="Proteomes" id="UP000253597">
    <property type="component" value="Unassembled WGS sequence"/>
</dbReference>
<dbReference type="GO" id="GO:0080120">
    <property type="term" value="P:CAAX-box protein maturation"/>
    <property type="evidence" value="ECO:0007669"/>
    <property type="project" value="UniProtKB-ARBA"/>
</dbReference>
<evidence type="ECO:0000256" key="1">
    <source>
        <dbReference type="SAM" id="Phobius"/>
    </source>
</evidence>
<name>A0A9X8IVU1_BACCE</name>
<reference evidence="3 4" key="1">
    <citation type="submission" date="2019-01" db="EMBL/GenBank/DDBJ databases">
        <title>Draft genome sequence of heavy metal resistant Bacillus cereus NWUAB01.</title>
        <authorList>
            <person name="Babalola O."/>
            <person name="Aremu B.R."/>
            <person name="Ayangbenro A.S."/>
        </authorList>
    </citation>
    <scope>NUCLEOTIDE SEQUENCE [LARGE SCALE GENOMIC DNA]</scope>
    <source>
        <strain evidence="3 4">NWUAB01</strain>
    </source>
</reference>
<feature type="transmembrane region" description="Helical" evidence="1">
    <location>
        <begin position="155"/>
        <end position="172"/>
    </location>
</feature>
<dbReference type="InterPro" id="IPR003675">
    <property type="entry name" value="Rce1/LyrA-like_dom"/>
</dbReference>
<sequence>MNYLRDLLIFIIFNAWIISILYFIKGNKVQTTIQKVIKSVVYCSIFIIPILYYKKFEFQFQTSITSIIIGLIFILIFSLLQIKKFKPFFDKDVMFFLPRLSFVNYLLLVYPLLIIAIMEEIFFRYLLPDSGLLWINCLVSGILFSINHIWERVDFREHVLLFILGAFLYFLYDFSGSIIAPITVHLAYNLIPIIAYTKRYLMNKRLPIEEQMNEF</sequence>
<dbReference type="EMBL" id="QNGD03000014">
    <property type="protein sequence ID" value="RWQ71100.1"/>
    <property type="molecule type" value="Genomic_DNA"/>
</dbReference>
<feature type="transmembrane region" description="Helical" evidence="1">
    <location>
        <begin position="102"/>
        <end position="126"/>
    </location>
</feature>
<keyword evidence="1" id="KW-0472">Membrane</keyword>
<dbReference type="GO" id="GO:0008237">
    <property type="term" value="F:metallopeptidase activity"/>
    <property type="evidence" value="ECO:0007669"/>
    <property type="project" value="UniProtKB-KW"/>
</dbReference>
<keyword evidence="3" id="KW-0378">Hydrolase</keyword>